<keyword evidence="5" id="KW-0418">Kinase</keyword>
<feature type="domain" description="PAS" evidence="8">
    <location>
        <begin position="832"/>
        <end position="877"/>
    </location>
</feature>
<dbReference type="PANTHER" id="PTHR43304:SF1">
    <property type="entry name" value="PAC DOMAIN-CONTAINING PROTEIN"/>
    <property type="match status" value="1"/>
</dbReference>
<evidence type="ECO:0000259" key="7">
    <source>
        <dbReference type="PROSITE" id="PS50109"/>
    </source>
</evidence>
<dbReference type="Pfam" id="PF00512">
    <property type="entry name" value="HisKA"/>
    <property type="match status" value="1"/>
</dbReference>
<evidence type="ECO:0000313" key="11">
    <source>
        <dbReference type="Proteomes" id="UP001220010"/>
    </source>
</evidence>
<dbReference type="SMART" id="SM00091">
    <property type="entry name" value="PAS"/>
    <property type="match status" value="6"/>
</dbReference>
<evidence type="ECO:0000256" key="1">
    <source>
        <dbReference type="ARBA" id="ARBA00000085"/>
    </source>
</evidence>
<dbReference type="PANTHER" id="PTHR43304">
    <property type="entry name" value="PHYTOCHROME-LIKE PROTEIN CPH1"/>
    <property type="match status" value="1"/>
</dbReference>
<feature type="domain" description="PAS" evidence="8">
    <location>
        <begin position="192"/>
        <end position="263"/>
    </location>
</feature>
<feature type="domain" description="PAC" evidence="9">
    <location>
        <begin position="401"/>
        <end position="453"/>
    </location>
</feature>
<dbReference type="InterPro" id="IPR013767">
    <property type="entry name" value="PAS_fold"/>
</dbReference>
<dbReference type="Proteomes" id="UP001220010">
    <property type="component" value="Unassembled WGS sequence"/>
</dbReference>
<evidence type="ECO:0000259" key="9">
    <source>
        <dbReference type="PROSITE" id="PS50113"/>
    </source>
</evidence>
<evidence type="ECO:0000256" key="4">
    <source>
        <dbReference type="ARBA" id="ARBA00022679"/>
    </source>
</evidence>
<reference evidence="10 11" key="1">
    <citation type="submission" date="2023-03" db="EMBL/GenBank/DDBJ databases">
        <title>WGS of Methanotrichaceae archaeon Mx.</title>
        <authorList>
            <person name="Sorokin D.Y."/>
            <person name="Merkel A.Y."/>
        </authorList>
    </citation>
    <scope>NUCLEOTIDE SEQUENCE [LARGE SCALE GENOMIC DNA]</scope>
    <source>
        <strain evidence="10 11">Mx</strain>
    </source>
</reference>
<feature type="domain" description="PAC" evidence="9">
    <location>
        <begin position="528"/>
        <end position="579"/>
    </location>
</feature>
<feature type="domain" description="PAS" evidence="8">
    <location>
        <begin position="69"/>
        <end position="139"/>
    </location>
</feature>
<feature type="domain" description="PAC" evidence="9">
    <location>
        <begin position="899"/>
        <end position="951"/>
    </location>
</feature>
<evidence type="ECO:0000313" key="10">
    <source>
        <dbReference type="EMBL" id="MDF0589756.1"/>
    </source>
</evidence>
<name>A0ABT5X4Y4_9EURY</name>
<dbReference type="InterPro" id="IPR000700">
    <property type="entry name" value="PAS-assoc_C"/>
</dbReference>
<feature type="domain" description="PAS" evidence="8">
    <location>
        <begin position="585"/>
        <end position="635"/>
    </location>
</feature>
<dbReference type="SUPFAM" id="SSF55874">
    <property type="entry name" value="ATPase domain of HSP90 chaperone/DNA topoisomerase II/histidine kinase"/>
    <property type="match status" value="1"/>
</dbReference>
<dbReference type="InterPro" id="IPR035965">
    <property type="entry name" value="PAS-like_dom_sf"/>
</dbReference>
<organism evidence="10 11">
    <name type="scientific">Candidatus Methanocrinis natronophilus</name>
    <dbReference type="NCBI Taxonomy" id="3033396"/>
    <lineage>
        <taxon>Archaea</taxon>
        <taxon>Methanobacteriati</taxon>
        <taxon>Methanobacteriota</taxon>
        <taxon>Stenosarchaea group</taxon>
        <taxon>Methanomicrobia</taxon>
        <taxon>Methanotrichales</taxon>
        <taxon>Methanotrichaceae</taxon>
        <taxon>Methanocrinis</taxon>
    </lineage>
</organism>
<feature type="domain" description="PAC" evidence="9">
    <location>
        <begin position="265"/>
        <end position="319"/>
    </location>
</feature>
<dbReference type="InterPro" id="IPR003661">
    <property type="entry name" value="HisK_dim/P_dom"/>
</dbReference>
<evidence type="ECO:0000256" key="3">
    <source>
        <dbReference type="ARBA" id="ARBA00022553"/>
    </source>
</evidence>
<dbReference type="SUPFAM" id="SSF55785">
    <property type="entry name" value="PYP-like sensor domain (PAS domain)"/>
    <property type="match status" value="7"/>
</dbReference>
<dbReference type="InterPro" id="IPR013655">
    <property type="entry name" value="PAS_fold_3"/>
</dbReference>
<dbReference type="Pfam" id="PF13426">
    <property type="entry name" value="PAS_9"/>
    <property type="match status" value="2"/>
</dbReference>
<comment type="catalytic activity">
    <reaction evidence="1">
        <text>ATP + protein L-histidine = ADP + protein N-phospho-L-histidine.</text>
        <dbReference type="EC" id="2.7.13.3"/>
    </reaction>
</comment>
<dbReference type="InterPro" id="IPR003594">
    <property type="entry name" value="HATPase_dom"/>
</dbReference>
<dbReference type="SMART" id="SM00387">
    <property type="entry name" value="HATPase_c"/>
    <property type="match status" value="1"/>
</dbReference>
<gene>
    <name evidence="10" type="ORF">P0O15_00995</name>
</gene>
<comment type="caution">
    <text evidence="10">The sequence shown here is derived from an EMBL/GenBank/DDBJ whole genome shotgun (WGS) entry which is preliminary data.</text>
</comment>
<dbReference type="Pfam" id="PF08447">
    <property type="entry name" value="PAS_3"/>
    <property type="match status" value="3"/>
</dbReference>
<accession>A0ABT5X4Y4</accession>
<dbReference type="SMART" id="SM00086">
    <property type="entry name" value="PAC"/>
    <property type="match status" value="7"/>
</dbReference>
<dbReference type="InterPro" id="IPR036097">
    <property type="entry name" value="HisK_dim/P_sf"/>
</dbReference>
<evidence type="ECO:0000256" key="5">
    <source>
        <dbReference type="ARBA" id="ARBA00022777"/>
    </source>
</evidence>
<feature type="domain" description="Histidine kinase" evidence="7">
    <location>
        <begin position="962"/>
        <end position="1171"/>
    </location>
</feature>
<dbReference type="InterPro" id="IPR052162">
    <property type="entry name" value="Sensor_kinase/Photoreceptor"/>
</dbReference>
<dbReference type="InterPro" id="IPR004358">
    <property type="entry name" value="Sig_transdc_His_kin-like_C"/>
</dbReference>
<evidence type="ECO:0000256" key="6">
    <source>
        <dbReference type="SAM" id="Coils"/>
    </source>
</evidence>
<dbReference type="Gene3D" id="3.30.565.10">
    <property type="entry name" value="Histidine kinase-like ATPase, C-terminal domain"/>
    <property type="match status" value="1"/>
</dbReference>
<dbReference type="CDD" id="cd00082">
    <property type="entry name" value="HisKA"/>
    <property type="match status" value="1"/>
</dbReference>
<dbReference type="InterPro" id="IPR001610">
    <property type="entry name" value="PAC"/>
</dbReference>
<protein>
    <recommendedName>
        <fullName evidence="2">histidine kinase</fullName>
        <ecNumber evidence="2">2.7.13.3</ecNumber>
    </recommendedName>
</protein>
<feature type="coiled-coil region" evidence="6">
    <location>
        <begin position="3"/>
        <end position="55"/>
    </location>
</feature>
<evidence type="ECO:0000256" key="2">
    <source>
        <dbReference type="ARBA" id="ARBA00012438"/>
    </source>
</evidence>
<dbReference type="Pfam" id="PF02518">
    <property type="entry name" value="HATPase_c"/>
    <property type="match status" value="1"/>
</dbReference>
<keyword evidence="3" id="KW-0597">Phosphoprotein</keyword>
<evidence type="ECO:0000259" key="8">
    <source>
        <dbReference type="PROSITE" id="PS50112"/>
    </source>
</evidence>
<dbReference type="PRINTS" id="PR00344">
    <property type="entry name" value="BCTRLSENSOR"/>
</dbReference>
<dbReference type="SUPFAM" id="SSF47384">
    <property type="entry name" value="Homodimeric domain of signal transducing histidine kinase"/>
    <property type="match status" value="1"/>
</dbReference>
<keyword evidence="4" id="KW-0808">Transferase</keyword>
<dbReference type="PROSITE" id="PS50109">
    <property type="entry name" value="HIS_KIN"/>
    <property type="match status" value="1"/>
</dbReference>
<dbReference type="Gene3D" id="3.30.450.20">
    <property type="entry name" value="PAS domain"/>
    <property type="match status" value="7"/>
</dbReference>
<dbReference type="PROSITE" id="PS50113">
    <property type="entry name" value="PAC"/>
    <property type="match status" value="5"/>
</dbReference>
<dbReference type="Pfam" id="PF00989">
    <property type="entry name" value="PAS"/>
    <property type="match status" value="2"/>
</dbReference>
<dbReference type="PROSITE" id="PS50112">
    <property type="entry name" value="PAS"/>
    <property type="match status" value="6"/>
</dbReference>
<dbReference type="SMART" id="SM00388">
    <property type="entry name" value="HisKA"/>
    <property type="match status" value="1"/>
</dbReference>
<dbReference type="EC" id="2.7.13.3" evidence="2"/>
<dbReference type="EMBL" id="JARFPK010000003">
    <property type="protein sequence ID" value="MDF0589756.1"/>
    <property type="molecule type" value="Genomic_DNA"/>
</dbReference>
<dbReference type="CDD" id="cd00130">
    <property type="entry name" value="PAS"/>
    <property type="match status" value="7"/>
</dbReference>
<feature type="domain" description="PAS" evidence="8">
    <location>
        <begin position="454"/>
        <end position="525"/>
    </location>
</feature>
<sequence>MSHEIMDEEIDTAQRRIRSLLGEDRPSNEEMARGLEEVSLSLARLRRYLEDLKRRDEAEAAAQEALRRSMERYRALVENLDGVIYVVEPGGSIAYISPAVERIFGYSVGEVLGQNVSQFIHPDDVGFLDRRIKSALAGRSTGSELRFIDREGGVRFVRTYGRPIDDGGLEGLHDILVDITEQKKVQEVLMESEERLKLAVEGADLAVWNWDLVTGEVVHNRRYADMIGIPTAEKSDELAWKRSIHPDDLPAVEAALRDTLEGRNDLLDIDYRTKAGGEWIWVQDRGHVMERDGDGRPTKMAGVMQDVSWRKEMEEAIFEGSQKRIELERIVRRSPAIAFVQPVPLGGPVGFVSENVSQLGYTPDDFYSGAASFDGSLVHPDDLELVVCELKRQIEEGSNRFYQEFRVLNSSGEVRWLASNVWISRDEDGDVTHVEGIALDITERKEVEMALVESERRFREMADTLPQPIFECDLQGRVTFANQTAFDLYGYGRDDLDKGVNIFQVFAYEDRENMMENFQRSLHEDRVFTYEYTGLKKEGSTFHLIVYSRPIIRDGRPVGLRGTIVDITERKRVEENIKQLADLSEKLVEIGSPMIFVIDRRKRIFLWNRAAEEVTGYSASEVMMDEEIWTILFPDPLERSAFLDALEDIDMGMTAERHRTKIRISSGGEKVISWNGIKLEDSDGKGIGIVITAQDMTEFARMEEEIRSEREFSRGIIEGADLFIVGLDPQGRITLFNRGAENITGKSSREVAGESFFDLFVAEADRGSFKASVSSIFEGKPSGQTEAAVITRTGDEVAVQWGWSVVRSRTGEIERVIAFGHDISYDRWLEEQMLLFMDAIESSNDGIAIFGKADHLLFANPALLDMFGFKLEEVRGRLYRDFILDFDDEPYPEDGVNGGRRRMTCVRKDGSTFPASVSFAPVTSKDGGLMATIAVARDISETIEYEEKLKSLNRELESFAYTISHDLRAPLRGIQGFALALQEDYGEKLDETGKRYLDRIGKIASGMDRLILDLLDHSRIGRIISPPEDIDMKKLILEAYDEVRPLAKDKPIDLRLRGEFPVITLERSRAKQIFTNLLDNCIKYSKDDVDIEVRSSDLGDEYEFSVRDRGIGFDMRYHDRIFDPFSRLDRSQEGSGIGLATVKKIVETFGGRIWVESAPGEGSTFRFTIPK</sequence>
<feature type="domain" description="PAS" evidence="8">
    <location>
        <begin position="709"/>
        <end position="780"/>
    </location>
</feature>
<keyword evidence="11" id="KW-1185">Reference proteome</keyword>
<dbReference type="NCBIfam" id="TIGR00229">
    <property type="entry name" value="sensory_box"/>
    <property type="match status" value="7"/>
</dbReference>
<dbReference type="InterPro" id="IPR036890">
    <property type="entry name" value="HATPase_C_sf"/>
</dbReference>
<dbReference type="Gene3D" id="1.10.287.130">
    <property type="match status" value="1"/>
</dbReference>
<dbReference type="InterPro" id="IPR005467">
    <property type="entry name" value="His_kinase_dom"/>
</dbReference>
<proteinExistence type="predicted"/>
<keyword evidence="6" id="KW-0175">Coiled coil</keyword>
<feature type="domain" description="PAC" evidence="9">
    <location>
        <begin position="141"/>
        <end position="191"/>
    </location>
</feature>
<dbReference type="InterPro" id="IPR000014">
    <property type="entry name" value="PAS"/>
</dbReference>